<gene>
    <name evidence="2" type="ORF">C5468_20295</name>
</gene>
<comment type="caution">
    <text evidence="2">The sequence shown here is derived from an EMBL/GenBank/DDBJ whole genome shotgun (WGS) entry which is preliminary data.</text>
</comment>
<proteinExistence type="predicted"/>
<accession>A0A4R4IX93</accession>
<name>A0A4R4IX93_PHOLU</name>
<dbReference type="SUPFAM" id="SSF53067">
    <property type="entry name" value="Actin-like ATPase domain"/>
    <property type="match status" value="1"/>
</dbReference>
<organism evidence="2 3">
    <name type="scientific">Photorhabdus luminescens subsp. mexicana</name>
    <dbReference type="NCBI Taxonomy" id="2100167"/>
    <lineage>
        <taxon>Bacteria</taxon>
        <taxon>Pseudomonadati</taxon>
        <taxon>Pseudomonadota</taxon>
        <taxon>Gammaproteobacteria</taxon>
        <taxon>Enterobacterales</taxon>
        <taxon>Morganellaceae</taxon>
        <taxon>Photorhabdus</taxon>
    </lineage>
</organism>
<dbReference type="InterPro" id="IPR043129">
    <property type="entry name" value="ATPase_NBD"/>
</dbReference>
<evidence type="ECO:0000259" key="1">
    <source>
        <dbReference type="Pfam" id="PF17989"/>
    </source>
</evidence>
<dbReference type="Gene3D" id="3.30.420.40">
    <property type="match status" value="1"/>
</dbReference>
<dbReference type="EMBL" id="PUJX01000028">
    <property type="protein sequence ID" value="TDB45578.1"/>
    <property type="molecule type" value="Genomic_DNA"/>
</dbReference>
<evidence type="ECO:0000313" key="2">
    <source>
        <dbReference type="EMBL" id="TDB45578.1"/>
    </source>
</evidence>
<feature type="domain" description="Actin-like protein N-terminal" evidence="1">
    <location>
        <begin position="10"/>
        <end position="154"/>
    </location>
</feature>
<dbReference type="RefSeq" id="WP_132347711.1">
    <property type="nucleotide sequence ID" value="NZ_CAWOLF010000028.1"/>
</dbReference>
<sequence length="252" mass="27487">MSDSRLIVCAVNIGYSNVKIATGEANDTILDMSIYPADATTELEDVKRNRDKEVCVYPNGNMWLAFTEQPDGREFHDNDHMTEIYLALYFGALAKISKKVRTETDLLVTGLLICLAQNEGKCSKLTACLIGVFVINSKLIVTVKKVMVLPPGIGVINDITNRDGLITEDELVPLLKRAVPQLASDVVKESRKNPRSLGAIHVISAAGGGEAFYGNVIHKAFPHKIVSSPNPVASNAIGFWNYGVDAMFYGDK</sequence>
<dbReference type="AlphaFoldDB" id="A0A4R4IX93"/>
<dbReference type="Pfam" id="PF17989">
    <property type="entry name" value="ALP_N"/>
    <property type="match status" value="1"/>
</dbReference>
<protein>
    <submittedName>
        <fullName evidence="2">Rod shape-determining protein MreD</fullName>
    </submittedName>
</protein>
<evidence type="ECO:0000313" key="3">
    <source>
        <dbReference type="Proteomes" id="UP000295550"/>
    </source>
</evidence>
<dbReference type="InterPro" id="IPR040607">
    <property type="entry name" value="ALP_N"/>
</dbReference>
<dbReference type="Proteomes" id="UP000295550">
    <property type="component" value="Unassembled WGS sequence"/>
</dbReference>
<dbReference type="CDD" id="cd10227">
    <property type="entry name" value="ASKHA_NBD_ParM-like"/>
    <property type="match status" value="1"/>
</dbReference>
<reference evidence="2 3" key="1">
    <citation type="journal article" date="2019" name="Int. J. Syst. Evol. Microbiol.">
        <title>Photorhabdus khanii subsp. guanajuatensis subsp. nov., isolated from Heterorhabditis atacamensis, and Photorhabdus luminescens subsp. mexicana subsp. nov., isolated from Heterorhabditis mexicana entomopathogenic nematodes.</title>
        <authorList>
            <person name="Machado R.A.R."/>
            <person name="Bruno P."/>
            <person name="Arce C.C.M."/>
            <person name="Liechti N."/>
            <person name="Kohler A."/>
            <person name="Bernal J."/>
            <person name="Bruggmann R."/>
            <person name="Turlings T.C.J."/>
        </authorList>
    </citation>
    <scope>NUCLEOTIDE SEQUENCE [LARGE SCALE GENOMIC DNA]</scope>
    <source>
        <strain evidence="2 3">MEX47-22</strain>
    </source>
</reference>